<dbReference type="EMBL" id="MGBG01000011">
    <property type="protein sequence ID" value="OGK66212.1"/>
    <property type="molecule type" value="Genomic_DNA"/>
</dbReference>
<dbReference type="AlphaFoldDB" id="A0A1F7KEC6"/>
<keyword evidence="1" id="KW-1133">Transmembrane helix</keyword>
<feature type="transmembrane region" description="Helical" evidence="1">
    <location>
        <begin position="6"/>
        <end position="25"/>
    </location>
</feature>
<keyword evidence="1" id="KW-0812">Transmembrane</keyword>
<evidence type="ECO:0000313" key="3">
    <source>
        <dbReference type="Proteomes" id="UP000178450"/>
    </source>
</evidence>
<proteinExistence type="predicted"/>
<dbReference type="Proteomes" id="UP000178450">
    <property type="component" value="Unassembled WGS sequence"/>
</dbReference>
<evidence type="ECO:0008006" key="4">
    <source>
        <dbReference type="Google" id="ProtNLM"/>
    </source>
</evidence>
<protein>
    <recommendedName>
        <fullName evidence="4">Peptidase M23 domain-containing protein</fullName>
    </recommendedName>
</protein>
<dbReference type="Gene3D" id="2.70.70.10">
    <property type="entry name" value="Glucose Permease (Domain IIA)"/>
    <property type="match status" value="1"/>
</dbReference>
<comment type="caution">
    <text evidence="2">The sequence shown here is derived from an EMBL/GenBank/DDBJ whole genome shotgun (WGS) entry which is preliminary data.</text>
</comment>
<evidence type="ECO:0000256" key="1">
    <source>
        <dbReference type="SAM" id="Phobius"/>
    </source>
</evidence>
<evidence type="ECO:0000313" key="2">
    <source>
        <dbReference type="EMBL" id="OGK66212.1"/>
    </source>
</evidence>
<keyword evidence="1" id="KW-0472">Membrane</keyword>
<accession>A0A1F7KEC6</accession>
<sequence>MWKWFRWIILVIFIFVLFAVGAYILENQKFENSRYAKFITASPIDLDQIDRISYVRSCAGHDYSGENIDGELEKNRSMKHYAIPMETFNHTNNQVKIFAPWEGKITKIEAASKAGSTGSSIYFSKDGWWFEIGHVIPRLGLRAGQRVKSGELVGYAEPVDGSAFDLQFYHSGRYVDWLKGIDSYMNHLTPNVETYYAKYGLTPENMVISKNYRDQNPCQGFNNNPMEDQIVVKH</sequence>
<dbReference type="InterPro" id="IPR011055">
    <property type="entry name" value="Dup_hybrid_motif"/>
</dbReference>
<reference evidence="2 3" key="1">
    <citation type="journal article" date="2016" name="Nat. Commun.">
        <title>Thousands of microbial genomes shed light on interconnected biogeochemical processes in an aquifer system.</title>
        <authorList>
            <person name="Anantharaman K."/>
            <person name="Brown C.T."/>
            <person name="Hug L.A."/>
            <person name="Sharon I."/>
            <person name="Castelle C.J."/>
            <person name="Probst A.J."/>
            <person name="Thomas B.C."/>
            <person name="Singh A."/>
            <person name="Wilkins M.J."/>
            <person name="Karaoz U."/>
            <person name="Brodie E.L."/>
            <person name="Williams K.H."/>
            <person name="Hubbard S.S."/>
            <person name="Banfield J.F."/>
        </authorList>
    </citation>
    <scope>NUCLEOTIDE SEQUENCE [LARGE SCALE GENOMIC DNA]</scope>
</reference>
<organism evidence="2 3">
    <name type="scientific">Candidatus Roizmanbacteria bacterium RIFOXYA1_FULL_41_12</name>
    <dbReference type="NCBI Taxonomy" id="1802082"/>
    <lineage>
        <taxon>Bacteria</taxon>
        <taxon>Candidatus Roizmaniibacteriota</taxon>
    </lineage>
</organism>
<name>A0A1F7KEC6_9BACT</name>
<gene>
    <name evidence="2" type="ORF">A2209_00475</name>
</gene>